<reference evidence="2 3" key="1">
    <citation type="submission" date="2016-10" db="EMBL/GenBank/DDBJ databases">
        <authorList>
            <person name="Varghese N."/>
            <person name="Submissions S."/>
        </authorList>
    </citation>
    <scope>NUCLEOTIDE SEQUENCE [LARGE SCALE GENOMIC DNA]</scope>
    <source>
        <strain evidence="2 3">ATCC 49954</strain>
    </source>
</reference>
<sequence>TFISTGYTTLVLTKNTAVNFILYEFNESVFLFFSFFSGSAYFTIFLYVDLIKKFSYSACKKATQVNTNFCFIHSF</sequence>
<name>A0AAX2DN27_LISIV</name>
<dbReference type="AlphaFoldDB" id="A0AAX2DN27"/>
<accession>A0AAX2DN27</accession>
<protein>
    <submittedName>
        <fullName evidence="2">Uncharacterized protein</fullName>
    </submittedName>
</protein>
<keyword evidence="1" id="KW-1133">Transmembrane helix</keyword>
<dbReference type="Proteomes" id="UP000183610">
    <property type="component" value="Unassembled WGS sequence"/>
</dbReference>
<evidence type="ECO:0000256" key="1">
    <source>
        <dbReference type="SAM" id="Phobius"/>
    </source>
</evidence>
<organism evidence="2 3">
    <name type="scientific">Listeria ivanovii</name>
    <dbReference type="NCBI Taxonomy" id="1638"/>
    <lineage>
        <taxon>Bacteria</taxon>
        <taxon>Bacillati</taxon>
        <taxon>Bacillota</taxon>
        <taxon>Bacilli</taxon>
        <taxon>Bacillales</taxon>
        <taxon>Listeriaceae</taxon>
        <taxon>Listeria</taxon>
    </lineage>
</organism>
<keyword evidence="1" id="KW-0812">Transmembrane</keyword>
<keyword evidence="1" id="KW-0472">Membrane</keyword>
<dbReference type="EMBL" id="FNMX01000004">
    <property type="protein sequence ID" value="SDW48392.1"/>
    <property type="molecule type" value="Genomic_DNA"/>
</dbReference>
<proteinExistence type="predicted"/>
<feature type="non-terminal residue" evidence="2">
    <location>
        <position position="1"/>
    </location>
</feature>
<evidence type="ECO:0000313" key="2">
    <source>
        <dbReference type="EMBL" id="SDW48392.1"/>
    </source>
</evidence>
<gene>
    <name evidence="2" type="ORF">SAMN05421782_1041</name>
</gene>
<feature type="transmembrane region" description="Helical" evidence="1">
    <location>
        <begin position="29"/>
        <end position="48"/>
    </location>
</feature>
<evidence type="ECO:0000313" key="3">
    <source>
        <dbReference type="Proteomes" id="UP000183610"/>
    </source>
</evidence>
<comment type="caution">
    <text evidence="2">The sequence shown here is derived from an EMBL/GenBank/DDBJ whole genome shotgun (WGS) entry which is preliminary data.</text>
</comment>